<name>K3XQI5_SETIT</name>
<feature type="region of interest" description="Disordered" evidence="1">
    <location>
        <begin position="1"/>
        <end position="57"/>
    </location>
</feature>
<reference evidence="2" key="2">
    <citation type="submission" date="2018-08" db="UniProtKB">
        <authorList>
            <consortium name="EnsemblPlants"/>
        </authorList>
    </citation>
    <scope>IDENTIFICATION</scope>
    <source>
        <strain evidence="2">Yugu1</strain>
    </source>
</reference>
<sequence length="57" mass="5982">MDENGKGPTCQSRQPESGSKEKLHAGNGEPSLCSRSPLGPNSGHLNISVGQHTHALF</sequence>
<dbReference type="AlphaFoldDB" id="K3XQI5"/>
<organism evidence="2 3">
    <name type="scientific">Setaria italica</name>
    <name type="common">Foxtail millet</name>
    <name type="synonym">Panicum italicum</name>
    <dbReference type="NCBI Taxonomy" id="4555"/>
    <lineage>
        <taxon>Eukaryota</taxon>
        <taxon>Viridiplantae</taxon>
        <taxon>Streptophyta</taxon>
        <taxon>Embryophyta</taxon>
        <taxon>Tracheophyta</taxon>
        <taxon>Spermatophyta</taxon>
        <taxon>Magnoliopsida</taxon>
        <taxon>Liliopsida</taxon>
        <taxon>Poales</taxon>
        <taxon>Poaceae</taxon>
        <taxon>PACMAD clade</taxon>
        <taxon>Panicoideae</taxon>
        <taxon>Panicodae</taxon>
        <taxon>Paniceae</taxon>
        <taxon>Cenchrinae</taxon>
        <taxon>Setaria</taxon>
    </lineage>
</organism>
<dbReference type="InParanoid" id="K3XQI5"/>
<protein>
    <submittedName>
        <fullName evidence="2">Uncharacterized protein</fullName>
    </submittedName>
</protein>
<proteinExistence type="predicted"/>
<evidence type="ECO:0000256" key="1">
    <source>
        <dbReference type="SAM" id="MobiDB-lite"/>
    </source>
</evidence>
<dbReference type="HOGENOM" id="CLU_3000065_0_0_1"/>
<accession>K3XQI5</accession>
<dbReference type="EMBL" id="AGNK02003298">
    <property type="status" value="NOT_ANNOTATED_CDS"/>
    <property type="molecule type" value="Genomic_DNA"/>
</dbReference>
<evidence type="ECO:0000313" key="3">
    <source>
        <dbReference type="Proteomes" id="UP000004995"/>
    </source>
</evidence>
<reference evidence="3" key="1">
    <citation type="journal article" date="2012" name="Nat. Biotechnol.">
        <title>Reference genome sequence of the model plant Setaria.</title>
        <authorList>
            <person name="Bennetzen J.L."/>
            <person name="Schmutz J."/>
            <person name="Wang H."/>
            <person name="Percifield R."/>
            <person name="Hawkins J."/>
            <person name="Pontaroli A.C."/>
            <person name="Estep M."/>
            <person name="Feng L."/>
            <person name="Vaughn J.N."/>
            <person name="Grimwood J."/>
            <person name="Jenkins J."/>
            <person name="Barry K."/>
            <person name="Lindquist E."/>
            <person name="Hellsten U."/>
            <person name="Deshpande S."/>
            <person name="Wang X."/>
            <person name="Wu X."/>
            <person name="Mitros T."/>
            <person name="Triplett J."/>
            <person name="Yang X."/>
            <person name="Ye C.Y."/>
            <person name="Mauro-Herrera M."/>
            <person name="Wang L."/>
            <person name="Li P."/>
            <person name="Sharma M."/>
            <person name="Sharma R."/>
            <person name="Ronald P.C."/>
            <person name="Panaud O."/>
            <person name="Kellogg E.A."/>
            <person name="Brutnell T.P."/>
            <person name="Doust A.N."/>
            <person name="Tuskan G.A."/>
            <person name="Rokhsar D."/>
            <person name="Devos K.M."/>
        </authorList>
    </citation>
    <scope>NUCLEOTIDE SEQUENCE [LARGE SCALE GENOMIC DNA]</scope>
    <source>
        <strain evidence="3">cv. Yugu1</strain>
    </source>
</reference>
<dbReference type="Proteomes" id="UP000004995">
    <property type="component" value="Unassembled WGS sequence"/>
</dbReference>
<dbReference type="EnsemblPlants" id="KQL06875">
    <property type="protein sequence ID" value="KQL06875"/>
    <property type="gene ID" value="SETIT_004171mg"/>
</dbReference>
<dbReference type="Gramene" id="KQL06875">
    <property type="protein sequence ID" value="KQL06875"/>
    <property type="gene ID" value="SETIT_004171mg"/>
</dbReference>
<evidence type="ECO:0000313" key="2">
    <source>
        <dbReference type="EnsemblPlants" id="KQL06875"/>
    </source>
</evidence>
<keyword evidence="3" id="KW-1185">Reference proteome</keyword>